<name>A0A067PC88_9AGAM</name>
<keyword evidence="2" id="KW-1185">Reference proteome</keyword>
<protein>
    <submittedName>
        <fullName evidence="1">Uncharacterized protein</fullName>
    </submittedName>
</protein>
<dbReference type="Proteomes" id="UP000027265">
    <property type="component" value="Unassembled WGS sequence"/>
</dbReference>
<dbReference type="InParanoid" id="A0A067PC88"/>
<dbReference type="EMBL" id="KL197739">
    <property type="protein sequence ID" value="KDQ52518.1"/>
    <property type="molecule type" value="Genomic_DNA"/>
</dbReference>
<organism evidence="1 2">
    <name type="scientific">Jaapia argillacea MUCL 33604</name>
    <dbReference type="NCBI Taxonomy" id="933084"/>
    <lineage>
        <taxon>Eukaryota</taxon>
        <taxon>Fungi</taxon>
        <taxon>Dikarya</taxon>
        <taxon>Basidiomycota</taxon>
        <taxon>Agaricomycotina</taxon>
        <taxon>Agaricomycetes</taxon>
        <taxon>Agaricomycetidae</taxon>
        <taxon>Jaapiales</taxon>
        <taxon>Jaapiaceae</taxon>
        <taxon>Jaapia</taxon>
    </lineage>
</organism>
<proteinExistence type="predicted"/>
<accession>A0A067PC88</accession>
<dbReference type="HOGENOM" id="CLU_2427311_0_0_1"/>
<evidence type="ECO:0000313" key="1">
    <source>
        <dbReference type="EMBL" id="KDQ52518.1"/>
    </source>
</evidence>
<sequence length="91" mass="9688">MLAAPPQPGSSTYVHPRPILSLHHQSSWPSSHPTVMPAPVQIVSQSPPKTATTEPPSFVPAQLSQVKNPTKIAAPTPTYDGHILPPLLSLM</sequence>
<gene>
    <name evidence="1" type="ORF">JAAARDRAFT_478350</name>
</gene>
<evidence type="ECO:0000313" key="2">
    <source>
        <dbReference type="Proteomes" id="UP000027265"/>
    </source>
</evidence>
<reference evidence="2" key="1">
    <citation type="journal article" date="2014" name="Proc. Natl. Acad. Sci. U.S.A.">
        <title>Extensive sampling of basidiomycete genomes demonstrates inadequacy of the white-rot/brown-rot paradigm for wood decay fungi.</title>
        <authorList>
            <person name="Riley R."/>
            <person name="Salamov A.A."/>
            <person name="Brown D.W."/>
            <person name="Nagy L.G."/>
            <person name="Floudas D."/>
            <person name="Held B.W."/>
            <person name="Levasseur A."/>
            <person name="Lombard V."/>
            <person name="Morin E."/>
            <person name="Otillar R."/>
            <person name="Lindquist E.A."/>
            <person name="Sun H."/>
            <person name="LaButti K.M."/>
            <person name="Schmutz J."/>
            <person name="Jabbour D."/>
            <person name="Luo H."/>
            <person name="Baker S.E."/>
            <person name="Pisabarro A.G."/>
            <person name="Walton J.D."/>
            <person name="Blanchette R.A."/>
            <person name="Henrissat B."/>
            <person name="Martin F."/>
            <person name="Cullen D."/>
            <person name="Hibbett D.S."/>
            <person name="Grigoriev I.V."/>
        </authorList>
    </citation>
    <scope>NUCLEOTIDE SEQUENCE [LARGE SCALE GENOMIC DNA]</scope>
    <source>
        <strain evidence="2">MUCL 33604</strain>
    </source>
</reference>
<dbReference type="AlphaFoldDB" id="A0A067PC88"/>